<dbReference type="InterPro" id="IPR051678">
    <property type="entry name" value="AGP_Transferase"/>
</dbReference>
<dbReference type="SUPFAM" id="SSF56112">
    <property type="entry name" value="Protein kinase-like (PK-like)"/>
    <property type="match status" value="1"/>
</dbReference>
<dbReference type="STRING" id="2070753.A0A3A2ZNH4"/>
<dbReference type="EMBL" id="MVGC01000070">
    <property type="protein sequence ID" value="RJE24722.1"/>
    <property type="molecule type" value="Genomic_DNA"/>
</dbReference>
<comment type="caution">
    <text evidence="2">The sequence shown here is derived from an EMBL/GenBank/DDBJ whole genome shotgun (WGS) entry which is preliminary data.</text>
</comment>
<dbReference type="PANTHER" id="PTHR21310:SF39">
    <property type="entry name" value="AMINOGLYCOSIDE PHOSPHOTRANSFERASE DOMAIN-CONTAINING PROTEIN"/>
    <property type="match status" value="1"/>
</dbReference>
<accession>A0A3A2ZNH4</accession>
<name>A0A3A2ZNH4_9EURO</name>
<evidence type="ECO:0000313" key="3">
    <source>
        <dbReference type="Proteomes" id="UP000266188"/>
    </source>
</evidence>
<protein>
    <submittedName>
        <fullName evidence="2">Phosphotransferase enzyme family</fullName>
    </submittedName>
</protein>
<dbReference type="InterPro" id="IPR002575">
    <property type="entry name" value="Aminoglycoside_PTrfase"/>
</dbReference>
<dbReference type="InterPro" id="IPR011009">
    <property type="entry name" value="Kinase-like_dom_sf"/>
</dbReference>
<dbReference type="GO" id="GO:0005524">
    <property type="term" value="F:ATP binding"/>
    <property type="evidence" value="ECO:0007669"/>
    <property type="project" value="InterPro"/>
</dbReference>
<keyword evidence="3" id="KW-1185">Reference proteome</keyword>
<sequence>MEDLQENPTTCLPGDENGGLFNAIVDPKSKDNSAIFPLDGVELDDVLDDKLIELLEVAPIIYKIGGTTIVRLSQTLALKGGDNVLYSEAETLRFIAMNLPDLRVPRVHRAFKVPDEATYFGARAYIVMDYIDGMNLGDCWKHLDSERRKDVVDQTAHIICRLQSIEFPTSGALDNNTSPCRGHFFTDYSAGPFSSTSEMEAWFNHKLEVSQGVNQAPKDIPPFRFSKFVLVHQDISPRNIVLDTSGNVWLLDWAYSGAYPPAFEAGALHAQMRFSEFNEMLLKRFDWDEGEVRQLNGIGYALTCAAFA</sequence>
<evidence type="ECO:0000313" key="2">
    <source>
        <dbReference type="EMBL" id="RJE24722.1"/>
    </source>
</evidence>
<keyword evidence="2" id="KW-0808">Transferase</keyword>
<reference evidence="3" key="1">
    <citation type="submission" date="2017-02" db="EMBL/GenBank/DDBJ databases">
        <authorList>
            <person name="Tafer H."/>
            <person name="Lopandic K."/>
        </authorList>
    </citation>
    <scope>NUCLEOTIDE SEQUENCE [LARGE SCALE GENOMIC DNA]</scope>
    <source>
        <strain evidence="3">CBS 366.77</strain>
    </source>
</reference>
<dbReference type="PANTHER" id="PTHR21310">
    <property type="entry name" value="AMINOGLYCOSIDE PHOSPHOTRANSFERASE-RELATED-RELATED"/>
    <property type="match status" value="1"/>
</dbReference>
<evidence type="ECO:0000259" key="1">
    <source>
        <dbReference type="PROSITE" id="PS50011"/>
    </source>
</evidence>
<gene>
    <name evidence="2" type="ORF">PHISCL_02931</name>
</gene>
<dbReference type="InterPro" id="IPR000719">
    <property type="entry name" value="Prot_kinase_dom"/>
</dbReference>
<proteinExistence type="predicted"/>
<dbReference type="GO" id="GO:0004672">
    <property type="term" value="F:protein kinase activity"/>
    <property type="evidence" value="ECO:0007669"/>
    <property type="project" value="InterPro"/>
</dbReference>
<dbReference type="Gene3D" id="3.90.1200.10">
    <property type="match status" value="1"/>
</dbReference>
<organism evidence="2 3">
    <name type="scientific">Aspergillus sclerotialis</name>
    <dbReference type="NCBI Taxonomy" id="2070753"/>
    <lineage>
        <taxon>Eukaryota</taxon>
        <taxon>Fungi</taxon>
        <taxon>Dikarya</taxon>
        <taxon>Ascomycota</taxon>
        <taxon>Pezizomycotina</taxon>
        <taxon>Eurotiomycetes</taxon>
        <taxon>Eurotiomycetidae</taxon>
        <taxon>Eurotiales</taxon>
        <taxon>Aspergillaceae</taxon>
        <taxon>Aspergillus</taxon>
        <taxon>Aspergillus subgen. Polypaecilum</taxon>
    </lineage>
</organism>
<dbReference type="AlphaFoldDB" id="A0A3A2ZNH4"/>
<dbReference type="PROSITE" id="PS50011">
    <property type="entry name" value="PROTEIN_KINASE_DOM"/>
    <property type="match status" value="1"/>
</dbReference>
<feature type="domain" description="Protein kinase" evidence="1">
    <location>
        <begin position="10"/>
        <end position="308"/>
    </location>
</feature>
<dbReference type="OrthoDB" id="3250044at2759"/>
<dbReference type="Proteomes" id="UP000266188">
    <property type="component" value="Unassembled WGS sequence"/>
</dbReference>
<dbReference type="Pfam" id="PF01636">
    <property type="entry name" value="APH"/>
    <property type="match status" value="1"/>
</dbReference>